<organism evidence="1 2">
    <name type="scientific">Sporolactobacillus spathodeae</name>
    <dbReference type="NCBI Taxonomy" id="1465502"/>
    <lineage>
        <taxon>Bacteria</taxon>
        <taxon>Bacillati</taxon>
        <taxon>Bacillota</taxon>
        <taxon>Bacilli</taxon>
        <taxon>Bacillales</taxon>
        <taxon>Sporolactobacillaceae</taxon>
        <taxon>Sporolactobacillus</taxon>
    </lineage>
</organism>
<sequence length="366" mass="43224">MARSAKHSSVDVADKLNAWYLAIQNYNLKESHRLKKEVNQLLENMEKNQDVLLYYSLLDFRMQLNQEQPLNEDEMRAAITHVGENYSDLTGMLDYYFWLFKGMYAFKQKQFSEALAHYKYAEDQVVRLNDKIEAAHCYYHLAEVYYTLNYPLISIRYSRAALEVFGKNPDYYRYRFLCKSLIGSNFLLRLHVDEALQVYEEAYELASHYQDEFLLAIARFNLGIASMNQKHYQEAEHYFEQTAAAFRKHNSHHLPKALCSFVESLIMQGKEEQAELHYRAARQSAEVWKDKEYLAKLSIIHELFPAKGDHQVIRAAFQTLMDLNLFSWVQEYALIVARSLAKRGEYQESIYYFELSQTASKKMLKE</sequence>
<keyword evidence="2" id="KW-1185">Reference proteome</keyword>
<dbReference type="Proteomes" id="UP000823201">
    <property type="component" value="Unassembled WGS sequence"/>
</dbReference>
<dbReference type="InterPro" id="IPR019734">
    <property type="entry name" value="TPR_rpt"/>
</dbReference>
<dbReference type="EMBL" id="JAFBEV010000018">
    <property type="protein sequence ID" value="MBM7658538.1"/>
    <property type="molecule type" value="Genomic_DNA"/>
</dbReference>
<dbReference type="RefSeq" id="WP_205007094.1">
    <property type="nucleotide sequence ID" value="NZ_CBCRXA010000017.1"/>
</dbReference>
<protein>
    <submittedName>
        <fullName evidence="1">Tetratricopeptide (TPR) repeat protein</fullName>
    </submittedName>
</protein>
<evidence type="ECO:0000313" key="1">
    <source>
        <dbReference type="EMBL" id="MBM7658538.1"/>
    </source>
</evidence>
<dbReference type="SUPFAM" id="SSF48452">
    <property type="entry name" value="TPR-like"/>
    <property type="match status" value="2"/>
</dbReference>
<reference evidence="1 2" key="1">
    <citation type="submission" date="2021-01" db="EMBL/GenBank/DDBJ databases">
        <title>Genomic Encyclopedia of Type Strains, Phase IV (KMG-IV): sequencing the most valuable type-strain genomes for metagenomic binning, comparative biology and taxonomic classification.</title>
        <authorList>
            <person name="Goeker M."/>
        </authorList>
    </citation>
    <scope>NUCLEOTIDE SEQUENCE [LARGE SCALE GENOMIC DNA]</scope>
    <source>
        <strain evidence="1 2">DSM 100968</strain>
    </source>
</reference>
<accession>A0ABS2Q9Q9</accession>
<dbReference type="InterPro" id="IPR011990">
    <property type="entry name" value="TPR-like_helical_dom_sf"/>
</dbReference>
<evidence type="ECO:0000313" key="2">
    <source>
        <dbReference type="Proteomes" id="UP000823201"/>
    </source>
</evidence>
<dbReference type="Pfam" id="PF18801">
    <property type="entry name" value="RapH_N"/>
    <property type="match status" value="1"/>
</dbReference>
<dbReference type="SMART" id="SM00028">
    <property type="entry name" value="TPR"/>
    <property type="match status" value="4"/>
</dbReference>
<dbReference type="Gene3D" id="1.25.40.10">
    <property type="entry name" value="Tetratricopeptide repeat domain"/>
    <property type="match status" value="1"/>
</dbReference>
<comment type="caution">
    <text evidence="1">The sequence shown here is derived from an EMBL/GenBank/DDBJ whole genome shotgun (WGS) entry which is preliminary data.</text>
</comment>
<gene>
    <name evidence="1" type="ORF">JOC27_001991</name>
</gene>
<name>A0ABS2Q9Q9_9BACL</name>
<proteinExistence type="predicted"/>